<dbReference type="GeneID" id="89510676"/>
<dbReference type="PANTHER" id="PTHR43788">
    <property type="entry name" value="DNA2/NAM7 HELICASE FAMILY MEMBER"/>
    <property type="match status" value="1"/>
</dbReference>
<comment type="similarity">
    <text evidence="1">Belongs to the DNA2/NAM7 helicase family.</text>
</comment>
<evidence type="ECO:0000256" key="5">
    <source>
        <dbReference type="ARBA" id="ARBA00022840"/>
    </source>
</evidence>
<dbReference type="STRING" id="1121131.SAMN02745229_03347"/>
<dbReference type="GO" id="GO:0043139">
    <property type="term" value="F:5'-3' DNA helicase activity"/>
    <property type="evidence" value="ECO:0007669"/>
    <property type="project" value="TreeGrafter"/>
</dbReference>
<dbReference type="GO" id="GO:0016787">
    <property type="term" value="F:hydrolase activity"/>
    <property type="evidence" value="ECO:0007669"/>
    <property type="project" value="UniProtKB-KW"/>
</dbReference>
<evidence type="ECO:0000259" key="6">
    <source>
        <dbReference type="Pfam" id="PF13086"/>
    </source>
</evidence>
<dbReference type="InterPro" id="IPR027417">
    <property type="entry name" value="P-loop_NTPase"/>
</dbReference>
<proteinExistence type="inferred from homology"/>
<dbReference type="Pfam" id="PF13087">
    <property type="entry name" value="AAA_12"/>
    <property type="match status" value="1"/>
</dbReference>
<evidence type="ECO:0000256" key="3">
    <source>
        <dbReference type="ARBA" id="ARBA00022801"/>
    </source>
</evidence>
<dbReference type="PANTHER" id="PTHR43788:SF8">
    <property type="entry name" value="DNA-BINDING PROTEIN SMUBP-2"/>
    <property type="match status" value="1"/>
</dbReference>
<dbReference type="InterPro" id="IPR047187">
    <property type="entry name" value="SF1_C_Upf1"/>
</dbReference>
<name>A0A1M6CH14_BUTFI</name>
<keyword evidence="2" id="KW-0547">Nucleotide-binding</keyword>
<feature type="domain" description="DNA2/NAM7 helicase-like C-terminal" evidence="7">
    <location>
        <begin position="303"/>
        <end position="475"/>
    </location>
</feature>
<gene>
    <name evidence="8" type="ORF">SAMN02745229_03347</name>
</gene>
<dbReference type="InterPro" id="IPR041679">
    <property type="entry name" value="DNA2/NAM7-like_C"/>
</dbReference>
<evidence type="ECO:0000256" key="1">
    <source>
        <dbReference type="ARBA" id="ARBA00007913"/>
    </source>
</evidence>
<reference evidence="9" key="1">
    <citation type="submission" date="2016-11" db="EMBL/GenBank/DDBJ databases">
        <authorList>
            <person name="Varghese N."/>
            <person name="Submissions S."/>
        </authorList>
    </citation>
    <scope>NUCLEOTIDE SEQUENCE [LARGE SCALE GENOMIC DNA]</scope>
    <source>
        <strain evidence="9">DSM 3071</strain>
    </source>
</reference>
<protein>
    <submittedName>
        <fullName evidence="8">AAA domain-containing protein</fullName>
    </submittedName>
</protein>
<feature type="domain" description="DNA2/NAM7 helicase helicase" evidence="6">
    <location>
        <begin position="192"/>
        <end position="282"/>
    </location>
</feature>
<accession>A0A1M6CH14</accession>
<evidence type="ECO:0000313" key="8">
    <source>
        <dbReference type="EMBL" id="SHI60309.1"/>
    </source>
</evidence>
<dbReference type="Gene3D" id="3.40.50.300">
    <property type="entry name" value="P-loop containing nucleotide triphosphate hydrolases"/>
    <property type="match status" value="2"/>
</dbReference>
<dbReference type="Pfam" id="PF13086">
    <property type="entry name" value="AAA_11"/>
    <property type="match status" value="2"/>
</dbReference>
<keyword evidence="5" id="KW-0067">ATP-binding</keyword>
<dbReference type="GO" id="GO:0005524">
    <property type="term" value="F:ATP binding"/>
    <property type="evidence" value="ECO:0007669"/>
    <property type="project" value="UniProtKB-KW"/>
</dbReference>
<dbReference type="SUPFAM" id="SSF52540">
    <property type="entry name" value="P-loop containing nucleoside triphosphate hydrolases"/>
    <property type="match status" value="1"/>
</dbReference>
<dbReference type="AlphaFoldDB" id="A0A1M6CH14"/>
<keyword evidence="4" id="KW-0347">Helicase</keyword>
<dbReference type="InterPro" id="IPR050534">
    <property type="entry name" value="Coronavir_polyprotein_1ab"/>
</dbReference>
<dbReference type="OrthoDB" id="9757917at2"/>
<dbReference type="Proteomes" id="UP000184278">
    <property type="component" value="Unassembled WGS sequence"/>
</dbReference>
<keyword evidence="9" id="KW-1185">Reference proteome</keyword>
<organism evidence="8 9">
    <name type="scientific">Butyrivibrio fibrisolvens DSM 3071</name>
    <dbReference type="NCBI Taxonomy" id="1121131"/>
    <lineage>
        <taxon>Bacteria</taxon>
        <taxon>Bacillati</taxon>
        <taxon>Bacillota</taxon>
        <taxon>Clostridia</taxon>
        <taxon>Lachnospirales</taxon>
        <taxon>Lachnospiraceae</taxon>
        <taxon>Butyrivibrio</taxon>
    </lineage>
</organism>
<keyword evidence="3" id="KW-0378">Hydrolase</keyword>
<dbReference type="EMBL" id="FQXK01000034">
    <property type="protein sequence ID" value="SHI60309.1"/>
    <property type="molecule type" value="Genomic_DNA"/>
</dbReference>
<dbReference type="CDD" id="cd18808">
    <property type="entry name" value="SF1_C_Upf1"/>
    <property type="match status" value="1"/>
</dbReference>
<dbReference type="InterPro" id="IPR041677">
    <property type="entry name" value="DNA2/NAM7_AAA_11"/>
</dbReference>
<evidence type="ECO:0000259" key="7">
    <source>
        <dbReference type="Pfam" id="PF13087"/>
    </source>
</evidence>
<dbReference type="RefSeq" id="WP_073389446.1">
    <property type="nucleotide sequence ID" value="NZ_FQXK01000034.1"/>
</dbReference>
<evidence type="ECO:0000256" key="4">
    <source>
        <dbReference type="ARBA" id="ARBA00022806"/>
    </source>
</evidence>
<sequence>MNRQVWIDHLTSWKTFLNERISLVEDEGERIKCERQIKTIERVRCGAVLNPSLLCEFISPSTEESEEAICEKFYFDMNDSQKKAVRLALGENTLSLIQGPPGTGKTQVIAEICLQLLSTNPSLRILVCSETHVAVNNLLSRIAQYSKGIRIVRIRDKENDDAVDEFSPESIINLYLKWASESIQNKDAYNIIEGEVRDFISNDQRKKNQIEKALALSANIVGMTCNRAAAYDFRDRTEMFDVAIIDEVCKATLPEILSPLVISRKAVLLGDPKQLPPVFCSEEQEIIRSIQNCNLNRFMYIDTLFNEGKKVSVLDTQYRMSNQIGCMISDLFYNGSLKNGRNEDVEDGLTWITYEPSNDWPIPTEELSDRPKIYNEDECQIVADLVKQIISEGNPNTTVAVIAPYRAQISSLRKACINSDRVKIDTVDGFQGKESDVVIFSVTRTKGSYRFLADDRRINVALSRARDRIFIVGNQEYSERDPLLKTIMGKCKIIEWQ</sequence>
<feature type="domain" description="DNA2/NAM7 helicase helicase" evidence="6">
    <location>
        <begin position="77"/>
        <end position="176"/>
    </location>
</feature>
<evidence type="ECO:0000256" key="2">
    <source>
        <dbReference type="ARBA" id="ARBA00022741"/>
    </source>
</evidence>
<evidence type="ECO:0000313" key="9">
    <source>
        <dbReference type="Proteomes" id="UP000184278"/>
    </source>
</evidence>